<keyword evidence="4" id="KW-1185">Reference proteome</keyword>
<gene>
    <name evidence="3" type="ORF">GCM10011323_22080</name>
</gene>
<dbReference type="Proteomes" id="UP000634043">
    <property type="component" value="Unassembled WGS sequence"/>
</dbReference>
<dbReference type="InterPro" id="IPR000653">
    <property type="entry name" value="DegT/StrS_aminotransferase"/>
</dbReference>
<reference evidence="4" key="1">
    <citation type="journal article" date="2019" name="Int. J. Syst. Evol. Microbiol.">
        <title>The Global Catalogue of Microorganisms (GCM) 10K type strain sequencing project: providing services to taxonomists for standard genome sequencing and annotation.</title>
        <authorList>
            <consortium name="The Broad Institute Genomics Platform"/>
            <consortium name="The Broad Institute Genome Sequencing Center for Infectious Disease"/>
            <person name="Wu L."/>
            <person name="Ma J."/>
        </authorList>
    </citation>
    <scope>NUCLEOTIDE SEQUENCE [LARGE SCALE GENOMIC DNA]</scope>
    <source>
        <strain evidence="4">CGMCC 1.12749</strain>
    </source>
</reference>
<proteinExistence type="inferred from homology"/>
<evidence type="ECO:0008006" key="5">
    <source>
        <dbReference type="Google" id="ProtNLM"/>
    </source>
</evidence>
<dbReference type="EMBL" id="BMFP01000004">
    <property type="protein sequence ID" value="GGG17432.1"/>
    <property type="molecule type" value="Genomic_DNA"/>
</dbReference>
<dbReference type="SUPFAM" id="SSF53383">
    <property type="entry name" value="PLP-dependent transferases"/>
    <property type="match status" value="1"/>
</dbReference>
<name>A0ABQ1W6F5_9BACT</name>
<dbReference type="Gene3D" id="3.90.1150.10">
    <property type="entry name" value="Aspartate Aminotransferase, domain 1"/>
    <property type="match status" value="1"/>
</dbReference>
<dbReference type="Gene3D" id="3.40.640.10">
    <property type="entry name" value="Type I PLP-dependent aspartate aminotransferase-like (Major domain)"/>
    <property type="match status" value="1"/>
</dbReference>
<keyword evidence="2" id="KW-0663">Pyridoxal phosphate</keyword>
<comment type="similarity">
    <text evidence="1 2">Belongs to the DegT/DnrJ/EryC1 family.</text>
</comment>
<dbReference type="InterPro" id="IPR015421">
    <property type="entry name" value="PyrdxlP-dep_Trfase_major"/>
</dbReference>
<dbReference type="InterPro" id="IPR015422">
    <property type="entry name" value="PyrdxlP-dep_Trfase_small"/>
</dbReference>
<protein>
    <recommendedName>
        <fullName evidence="5">DegT/DnrJ/EryC1/StrS aminotransferase family protein</fullName>
    </recommendedName>
</protein>
<dbReference type="Pfam" id="PF01041">
    <property type="entry name" value="DegT_DnrJ_EryC1"/>
    <property type="match status" value="1"/>
</dbReference>
<evidence type="ECO:0000313" key="3">
    <source>
        <dbReference type="EMBL" id="GGG17432.1"/>
    </source>
</evidence>
<organism evidence="3 4">
    <name type="scientific">Pontibacter amylolyticus</name>
    <dbReference type="NCBI Taxonomy" id="1424080"/>
    <lineage>
        <taxon>Bacteria</taxon>
        <taxon>Pseudomonadati</taxon>
        <taxon>Bacteroidota</taxon>
        <taxon>Cytophagia</taxon>
        <taxon>Cytophagales</taxon>
        <taxon>Hymenobacteraceae</taxon>
        <taxon>Pontibacter</taxon>
    </lineage>
</organism>
<dbReference type="PANTHER" id="PTHR30244">
    <property type="entry name" value="TRANSAMINASE"/>
    <property type="match status" value="1"/>
</dbReference>
<sequence length="338" mass="38421">MARHAIWNACQALGLKRNDVVLVPAYHHGSEIEALLKAGLSIKYYELNDMLEPDENELEQLITPDVRALYLTHYLGFTQDAAYWRKWCDQRGLLLMEDAAQAFLATREGQPVGSFGHMGVFCLYKTYGIPDGAAVIADVAIPAPTSRPKSGFIRMAKRHFNWLAERNSMFGRVRWFFAPILTWWRLKTDRPDEDFALDDPMLPPANMSSRLLPSVLSESTAEIRRANYQYLLDHLSDLVPAPFRTLQGGESPFAFPIETEDPRGFLKSIRKQGIEGLLFWFFPHPSLPVEDFPKSKLRREHILAVPVHQELTKAHLEHIVNAVLETQGKLTRTAIVAS</sequence>
<accession>A0ABQ1W6F5</accession>
<evidence type="ECO:0000256" key="1">
    <source>
        <dbReference type="ARBA" id="ARBA00037999"/>
    </source>
</evidence>
<dbReference type="PANTHER" id="PTHR30244:SF34">
    <property type="entry name" value="DTDP-4-AMINO-4,6-DIDEOXYGALACTOSE TRANSAMINASE"/>
    <property type="match status" value="1"/>
</dbReference>
<evidence type="ECO:0000313" key="4">
    <source>
        <dbReference type="Proteomes" id="UP000634043"/>
    </source>
</evidence>
<evidence type="ECO:0000256" key="2">
    <source>
        <dbReference type="RuleBase" id="RU004508"/>
    </source>
</evidence>
<dbReference type="InterPro" id="IPR015424">
    <property type="entry name" value="PyrdxlP-dep_Trfase"/>
</dbReference>
<comment type="caution">
    <text evidence="3">The sequence shown here is derived from an EMBL/GenBank/DDBJ whole genome shotgun (WGS) entry which is preliminary data.</text>
</comment>